<evidence type="ECO:0000256" key="6">
    <source>
        <dbReference type="ARBA" id="ARBA00023136"/>
    </source>
</evidence>
<evidence type="ECO:0000256" key="3">
    <source>
        <dbReference type="ARBA" id="ARBA00022679"/>
    </source>
</evidence>
<dbReference type="InterPro" id="IPR017475">
    <property type="entry name" value="EPS_sugar_tfrase"/>
</dbReference>
<dbReference type="GO" id="GO:0000271">
    <property type="term" value="P:polysaccharide biosynthetic process"/>
    <property type="evidence" value="ECO:0007669"/>
    <property type="project" value="UniProtKB-KW"/>
</dbReference>
<evidence type="ECO:0000313" key="11">
    <source>
        <dbReference type="Proteomes" id="UP000324996"/>
    </source>
</evidence>
<dbReference type="InterPro" id="IPR003362">
    <property type="entry name" value="Bact_transf"/>
</dbReference>
<name>A0A5A7N910_9PROT</name>
<dbReference type="PANTHER" id="PTHR30576:SF21">
    <property type="entry name" value="UDP-GLUCOSE:UNDECAPRENYL-PHOSPHATE GLUCOSE-1-PHOSPHATE TRANSFERASE"/>
    <property type="match status" value="1"/>
</dbReference>
<dbReference type="AlphaFoldDB" id="A0A5A7N910"/>
<dbReference type="EMBL" id="BKCN01000014">
    <property type="protein sequence ID" value="GER04832.1"/>
    <property type="molecule type" value="Genomic_DNA"/>
</dbReference>
<evidence type="ECO:0000256" key="5">
    <source>
        <dbReference type="ARBA" id="ARBA00022989"/>
    </source>
</evidence>
<keyword evidence="4 8" id="KW-0812">Transmembrane</keyword>
<reference evidence="10 11" key="1">
    <citation type="submission" date="2019-09" db="EMBL/GenBank/DDBJ databases">
        <title>NBRP : Genome information of microbial organism related human and environment.</title>
        <authorList>
            <person name="Hattori M."/>
            <person name="Oshima K."/>
            <person name="Inaba H."/>
            <person name="Suda W."/>
            <person name="Sakamoto M."/>
            <person name="Iino T."/>
            <person name="Kitahara M."/>
            <person name="Oshida Y."/>
            <person name="Iida T."/>
            <person name="Kudo T."/>
            <person name="Itoh T."/>
            <person name="Ohkuma M."/>
        </authorList>
    </citation>
    <scope>NUCLEOTIDE SEQUENCE [LARGE SCALE GENOMIC DNA]</scope>
    <source>
        <strain evidence="10 11">Q-1</strain>
    </source>
</reference>
<feature type="domain" description="Bacterial sugar transferase" evidence="9">
    <location>
        <begin position="210"/>
        <end position="393"/>
    </location>
</feature>
<sequence length="399" mass="45503">MFSVGLYNWKISTGYSDIAVRIISSFVIGYLTYVTFVYVISYIRLPPTVILFGMFFSLVGILILRLIFVRLTKWSNLKSRVLVLGTGKQAARIVQLEQLGHASRFVTTGFVNLESVKPRVDQNRIIDMPDDLADYALKQDVDEVVVALEERRGQVPLAPLINTRLRGVSVTDYQTFCERVQGRIDLDALRPSWFFQSDGFRRSGFHRLIKRTVDIVLSLVLLIFTMPLLLLTMILIRLESPGGAFYVQERVGLGGKPFTLVKFRSMRNDAEKNGEAQWAQKGDARVTRIGALIRKSRIDEIPQVINVLKGDMSFVGPRPERPVFVDLLAAEIPFYQERHSVRPGITGWAQLNYPYGASAEDARQKLQYDLYYIKYFSIIFDLSIVLQTFRVVIWSDGAR</sequence>
<keyword evidence="11" id="KW-1185">Reference proteome</keyword>
<organism evidence="10 11">
    <name type="scientific">Iodidimonas nitroreducens</name>
    <dbReference type="NCBI Taxonomy" id="1236968"/>
    <lineage>
        <taxon>Bacteria</taxon>
        <taxon>Pseudomonadati</taxon>
        <taxon>Pseudomonadota</taxon>
        <taxon>Alphaproteobacteria</taxon>
        <taxon>Iodidimonadales</taxon>
        <taxon>Iodidimonadaceae</taxon>
        <taxon>Iodidimonas</taxon>
    </lineage>
</organism>
<dbReference type="GO" id="GO:0009242">
    <property type="term" value="P:colanic acid biosynthetic process"/>
    <property type="evidence" value="ECO:0007669"/>
    <property type="project" value="TreeGrafter"/>
</dbReference>
<dbReference type="InterPro" id="IPR017464">
    <property type="entry name" value="Sugar_tfrase_EpsB_2"/>
</dbReference>
<feature type="transmembrane region" description="Helical" evidence="8">
    <location>
        <begin position="49"/>
        <end position="68"/>
    </location>
</feature>
<dbReference type="NCBIfam" id="TIGR03025">
    <property type="entry name" value="EPS_sugtrans"/>
    <property type="match status" value="1"/>
</dbReference>
<comment type="caution">
    <text evidence="10">The sequence shown here is derived from an EMBL/GenBank/DDBJ whole genome shotgun (WGS) entry which is preliminary data.</text>
</comment>
<evidence type="ECO:0000256" key="4">
    <source>
        <dbReference type="ARBA" id="ARBA00022692"/>
    </source>
</evidence>
<comment type="similarity">
    <text evidence="2">Belongs to the bacterial sugar transferase family.</text>
</comment>
<evidence type="ECO:0000256" key="8">
    <source>
        <dbReference type="SAM" id="Phobius"/>
    </source>
</evidence>
<evidence type="ECO:0000256" key="7">
    <source>
        <dbReference type="ARBA" id="ARBA00023169"/>
    </source>
</evidence>
<dbReference type="Proteomes" id="UP000324996">
    <property type="component" value="Unassembled WGS sequence"/>
</dbReference>
<dbReference type="PANTHER" id="PTHR30576">
    <property type="entry name" value="COLANIC BIOSYNTHESIS UDP-GLUCOSE LIPID CARRIER TRANSFERASE"/>
    <property type="match status" value="1"/>
</dbReference>
<feature type="transmembrane region" description="Helical" evidence="8">
    <location>
        <begin position="215"/>
        <end position="236"/>
    </location>
</feature>
<feature type="transmembrane region" description="Helical" evidence="8">
    <location>
        <begin position="20"/>
        <end position="43"/>
    </location>
</feature>
<dbReference type="GO" id="GO:0089702">
    <property type="term" value="F:undecaprenyl-phosphate glucose phosphotransferase activity"/>
    <property type="evidence" value="ECO:0007669"/>
    <property type="project" value="TreeGrafter"/>
</dbReference>
<gene>
    <name evidence="10" type="ORF">JCM17846_25140</name>
</gene>
<proteinExistence type="inferred from homology"/>
<evidence type="ECO:0000256" key="2">
    <source>
        <dbReference type="ARBA" id="ARBA00006464"/>
    </source>
</evidence>
<keyword evidence="3 10" id="KW-0808">Transferase</keyword>
<dbReference type="NCBIfam" id="TIGR03013">
    <property type="entry name" value="EpsB_2"/>
    <property type="match status" value="1"/>
</dbReference>
<evidence type="ECO:0000259" key="9">
    <source>
        <dbReference type="Pfam" id="PF02397"/>
    </source>
</evidence>
<dbReference type="Pfam" id="PF02397">
    <property type="entry name" value="Bac_transf"/>
    <property type="match status" value="1"/>
</dbReference>
<accession>A0A5A7N910</accession>
<protein>
    <submittedName>
        <fullName evidence="10">Sugar transferase</fullName>
    </submittedName>
</protein>
<keyword evidence="7" id="KW-0270">Exopolysaccharide synthesis</keyword>
<dbReference type="GO" id="GO:0016020">
    <property type="term" value="C:membrane"/>
    <property type="evidence" value="ECO:0007669"/>
    <property type="project" value="UniProtKB-SubCell"/>
</dbReference>
<keyword evidence="6 8" id="KW-0472">Membrane</keyword>
<keyword evidence="5 8" id="KW-1133">Transmembrane helix</keyword>
<comment type="subcellular location">
    <subcellularLocation>
        <location evidence="1">Membrane</location>
        <topology evidence="1">Multi-pass membrane protein</topology>
    </subcellularLocation>
</comment>
<evidence type="ECO:0000313" key="10">
    <source>
        <dbReference type="EMBL" id="GER04832.1"/>
    </source>
</evidence>
<evidence type="ECO:0000256" key="1">
    <source>
        <dbReference type="ARBA" id="ARBA00004141"/>
    </source>
</evidence>